<reference evidence="1" key="1">
    <citation type="journal article" date="2015" name="Genome Biol. Evol.">
        <title>Organellar Genomes of White Spruce (Picea glauca): Assembly and Annotation.</title>
        <authorList>
            <person name="Jackman S.D."/>
            <person name="Warren R.L."/>
            <person name="Gibb E.A."/>
            <person name="Vandervalk B.P."/>
            <person name="Mohamadi H."/>
            <person name="Chu J."/>
            <person name="Raymond A."/>
            <person name="Pleasance S."/>
            <person name="Coope R."/>
            <person name="Wildung M.R."/>
            <person name="Ritland C.E."/>
            <person name="Bousquet J."/>
            <person name="Jones S.J."/>
            <person name="Bohlmann J."/>
            <person name="Birol I."/>
        </authorList>
    </citation>
    <scope>NUCLEOTIDE SEQUENCE [LARGE SCALE GENOMIC DNA]</scope>
    <source>
        <tissue evidence="1">Flushing bud</tissue>
    </source>
</reference>
<geneLocation type="mitochondrion" evidence="1"/>
<gene>
    <name evidence="1" type="ORF">ABT39_MTgene4214</name>
</gene>
<comment type="caution">
    <text evidence="1">The sequence shown here is derived from an EMBL/GenBank/DDBJ whole genome shotgun (WGS) entry which is preliminary data.</text>
</comment>
<proteinExistence type="predicted"/>
<keyword evidence="1" id="KW-0496">Mitochondrion</keyword>
<dbReference type="AlphaFoldDB" id="A0A124GNH9"/>
<name>A0A124GNH9_PICGL</name>
<organism evidence="1">
    <name type="scientific">Picea glauca</name>
    <name type="common">White spruce</name>
    <name type="synonym">Pinus glauca</name>
    <dbReference type="NCBI Taxonomy" id="3330"/>
    <lineage>
        <taxon>Eukaryota</taxon>
        <taxon>Viridiplantae</taxon>
        <taxon>Streptophyta</taxon>
        <taxon>Embryophyta</taxon>
        <taxon>Tracheophyta</taxon>
        <taxon>Spermatophyta</taxon>
        <taxon>Pinopsida</taxon>
        <taxon>Pinidae</taxon>
        <taxon>Conifers I</taxon>
        <taxon>Pinales</taxon>
        <taxon>Pinaceae</taxon>
        <taxon>Picea</taxon>
    </lineage>
</organism>
<dbReference type="EMBL" id="LKAM01000004">
    <property type="protein sequence ID" value="KUM48878.1"/>
    <property type="molecule type" value="Genomic_DNA"/>
</dbReference>
<sequence>MRFDHDWILPRQLVYWGEGGKTDQPNQSLFLAIPRSNRMTSVSCPSIKVPMLPAVGCPCTHERYTRNSPVLSSYIYLYISQYYLT</sequence>
<evidence type="ECO:0000313" key="1">
    <source>
        <dbReference type="EMBL" id="KUM48878.1"/>
    </source>
</evidence>
<accession>A0A124GNH9</accession>
<protein>
    <submittedName>
        <fullName evidence="1">Uncharacterized protein</fullName>
    </submittedName>
</protein>